<evidence type="ECO:0000313" key="6">
    <source>
        <dbReference type="EMBL" id="QKD79655.1"/>
    </source>
</evidence>
<dbReference type="AlphaFoldDB" id="A0A6M8B9U8"/>
<evidence type="ECO:0000313" key="7">
    <source>
        <dbReference type="Proteomes" id="UP000504752"/>
    </source>
</evidence>
<evidence type="ECO:0000256" key="1">
    <source>
        <dbReference type="ARBA" id="ARBA00001096"/>
    </source>
</evidence>
<feature type="active site" evidence="5">
    <location>
        <position position="163"/>
    </location>
</feature>
<dbReference type="Gene3D" id="2.70.98.10">
    <property type="match status" value="1"/>
</dbReference>
<dbReference type="SUPFAM" id="SSF74650">
    <property type="entry name" value="Galactose mutarotase-like"/>
    <property type="match status" value="1"/>
</dbReference>
<feature type="active site" evidence="5">
    <location>
        <position position="265"/>
    </location>
</feature>
<dbReference type="EC" id="5.1.3.15" evidence="4"/>
<evidence type="ECO:0000256" key="5">
    <source>
        <dbReference type="PIRSR" id="PIRSR016020-1"/>
    </source>
</evidence>
<dbReference type="Proteomes" id="UP000504752">
    <property type="component" value="Chromosome"/>
</dbReference>
<dbReference type="InterPro" id="IPR025532">
    <property type="entry name" value="G6P_1-epimerase"/>
</dbReference>
<organism evidence="6 7">
    <name type="scientific">Actinomyces marmotae</name>
    <dbReference type="NCBI Taxonomy" id="2737173"/>
    <lineage>
        <taxon>Bacteria</taxon>
        <taxon>Bacillati</taxon>
        <taxon>Actinomycetota</taxon>
        <taxon>Actinomycetes</taxon>
        <taxon>Actinomycetales</taxon>
        <taxon>Actinomycetaceae</taxon>
        <taxon>Actinomyces</taxon>
    </lineage>
</organism>
<dbReference type="GO" id="GO:0047938">
    <property type="term" value="F:glucose-6-phosphate 1-epimerase activity"/>
    <property type="evidence" value="ECO:0007669"/>
    <property type="project" value="UniProtKB-UniRule"/>
</dbReference>
<keyword evidence="7" id="KW-1185">Reference proteome</keyword>
<accession>A0A6M8B9U8</accession>
<protein>
    <recommendedName>
        <fullName evidence="4">Putative glucose-6-phosphate 1-epimerase</fullName>
        <ecNumber evidence="4">5.1.3.15</ecNumber>
    </recommendedName>
</protein>
<dbReference type="InterPro" id="IPR008183">
    <property type="entry name" value="Aldose_1/G6P_1-epimerase"/>
</dbReference>
<comment type="similarity">
    <text evidence="2 4">Belongs to the glucose-6-phosphate 1-epimerase family.</text>
</comment>
<dbReference type="Pfam" id="PF01263">
    <property type="entry name" value="Aldose_epim"/>
    <property type="match status" value="1"/>
</dbReference>
<proteinExistence type="inferred from homology"/>
<evidence type="ECO:0000256" key="3">
    <source>
        <dbReference type="ARBA" id="ARBA00023235"/>
    </source>
</evidence>
<sequence length="293" mass="31005">MSPLRRAGSRPPFRLPRVAALTPGRGGQPRLLIDAPSGAAEIYLHGAHLTSWIPRGGGEVLFTSRQAVFDGRTAIRGGVPLCLPWFASGPDGARRPSHGWARIMEWEPRCVESRPDGAVRVLMALKHDGLSLLYEISVGEELGLSLSISNRGAAPRSVEAALHTYLRVGDVTAVRIVGLEGREYVDKVAGGAASVQAGPLGVRGPVDRIYESGAPTMVFDPALGRRARVSPTGSEQTVIWNPWSSGAAALADMAEEEFPTMVCVETARLGRSAALLGPGETMAMGARIAVESL</sequence>
<dbReference type="PANTHER" id="PTHR11122:SF13">
    <property type="entry name" value="GLUCOSE-6-PHOSPHATE 1-EPIMERASE"/>
    <property type="match status" value="1"/>
</dbReference>
<dbReference type="EMBL" id="CP053642">
    <property type="protein sequence ID" value="QKD79655.1"/>
    <property type="molecule type" value="Genomic_DNA"/>
</dbReference>
<dbReference type="InterPro" id="IPR014718">
    <property type="entry name" value="GH-type_carb-bd"/>
</dbReference>
<evidence type="ECO:0000256" key="4">
    <source>
        <dbReference type="PIRNR" id="PIRNR016020"/>
    </source>
</evidence>
<dbReference type="GO" id="GO:0030246">
    <property type="term" value="F:carbohydrate binding"/>
    <property type="evidence" value="ECO:0007669"/>
    <property type="project" value="UniProtKB-UniRule"/>
</dbReference>
<keyword evidence="3 4" id="KW-0413">Isomerase</keyword>
<dbReference type="GO" id="GO:0005737">
    <property type="term" value="C:cytoplasm"/>
    <property type="evidence" value="ECO:0007669"/>
    <property type="project" value="TreeGrafter"/>
</dbReference>
<gene>
    <name evidence="6" type="ORF">HPC72_04740</name>
</gene>
<dbReference type="PIRSF" id="PIRSF016020">
    <property type="entry name" value="PHexose_mutarotase"/>
    <property type="match status" value="1"/>
</dbReference>
<dbReference type="PANTHER" id="PTHR11122">
    <property type="entry name" value="APOSPORY-ASSOCIATED PROTEIN C-RELATED"/>
    <property type="match status" value="1"/>
</dbReference>
<evidence type="ECO:0000256" key="2">
    <source>
        <dbReference type="ARBA" id="ARBA00005866"/>
    </source>
</evidence>
<dbReference type="KEGG" id="amam:HPC72_04740"/>
<reference evidence="6 7" key="1">
    <citation type="submission" date="2020-05" db="EMBL/GenBank/DDBJ databases">
        <title>Actinomyces sp. zg-325.</title>
        <authorList>
            <person name="Yang C."/>
        </authorList>
    </citation>
    <scope>NUCLEOTIDE SEQUENCE [LARGE SCALE GENOMIC DNA]</scope>
    <source>
        <strain evidence="7">zg-325</strain>
    </source>
</reference>
<dbReference type="RefSeq" id="WP_159523072.1">
    <property type="nucleotide sequence ID" value="NZ_CP053642.1"/>
</dbReference>
<comment type="catalytic activity">
    <reaction evidence="1">
        <text>alpha-D-glucose 6-phosphate = beta-D-glucose 6-phosphate</text>
        <dbReference type="Rhea" id="RHEA:16249"/>
        <dbReference type="ChEBI" id="CHEBI:58225"/>
        <dbReference type="ChEBI" id="CHEBI:58247"/>
        <dbReference type="EC" id="5.1.3.15"/>
    </reaction>
</comment>
<dbReference type="GO" id="GO:0005975">
    <property type="term" value="P:carbohydrate metabolic process"/>
    <property type="evidence" value="ECO:0007669"/>
    <property type="project" value="InterPro"/>
</dbReference>
<name>A0A6M8B9U8_9ACTO</name>
<dbReference type="CDD" id="cd09020">
    <property type="entry name" value="D-hex-6-P-epi_like"/>
    <property type="match status" value="1"/>
</dbReference>
<dbReference type="InterPro" id="IPR011013">
    <property type="entry name" value="Gal_mutarotase_sf_dom"/>
</dbReference>